<reference evidence="1 2" key="1">
    <citation type="submission" date="2024-02" db="EMBL/GenBank/DDBJ databases">
        <title>A draft genome for the cacao thread blight pathogen Marasmius crinis-equi.</title>
        <authorList>
            <person name="Cohen S.P."/>
            <person name="Baruah I.K."/>
            <person name="Amoako-Attah I."/>
            <person name="Bukari Y."/>
            <person name="Meinhardt L.W."/>
            <person name="Bailey B.A."/>
        </authorList>
    </citation>
    <scope>NUCLEOTIDE SEQUENCE [LARGE SCALE GENOMIC DNA]</scope>
    <source>
        <strain evidence="1 2">GH-76</strain>
    </source>
</reference>
<dbReference type="EMBL" id="JBAHYK010001278">
    <property type="protein sequence ID" value="KAL0568686.1"/>
    <property type="molecule type" value="Genomic_DNA"/>
</dbReference>
<evidence type="ECO:0000313" key="2">
    <source>
        <dbReference type="Proteomes" id="UP001465976"/>
    </source>
</evidence>
<proteinExistence type="predicted"/>
<dbReference type="Proteomes" id="UP001465976">
    <property type="component" value="Unassembled WGS sequence"/>
</dbReference>
<sequence length="377" mass="42685">MSAPVSSLPTEILGNILEEVIGFEAVRVRSTGRVIGYSTEWLESPLYKVSVICRAFRACVLDLPAWNAITIFHDQANPYMDPPNPNRMCFLKAYVDRAIAHKKRLRVRIEVGSDRGKSIIATKALQELLREGVLWRSCGYQSWDEGSLRMLCEVLDELGERSVDWDRFEVDIGEPPIGDLSLVDVVKRMNKMRRLEEVMFELGWPAQNYWVWNRSPDVPLHAACLRGVQCLDIKASPSICLGLLEFMSGVSRVRLYLDWEEGGGWGVDQAWEKPQWGGGILKLTQLAQMEVYIGVQTISHATLFHSISCPRLRRFSIEWFERDKGNGVEVVQRFLERISQAVTGSFYLPDATSSEVGVFQGLGLEGRAIGTRMWADL</sequence>
<keyword evidence="2" id="KW-1185">Reference proteome</keyword>
<gene>
    <name evidence="1" type="ORF">V5O48_013292</name>
</gene>
<evidence type="ECO:0000313" key="1">
    <source>
        <dbReference type="EMBL" id="KAL0568686.1"/>
    </source>
</evidence>
<name>A0ABR3F0W0_9AGAR</name>
<organism evidence="1 2">
    <name type="scientific">Marasmius crinis-equi</name>
    <dbReference type="NCBI Taxonomy" id="585013"/>
    <lineage>
        <taxon>Eukaryota</taxon>
        <taxon>Fungi</taxon>
        <taxon>Dikarya</taxon>
        <taxon>Basidiomycota</taxon>
        <taxon>Agaricomycotina</taxon>
        <taxon>Agaricomycetes</taxon>
        <taxon>Agaricomycetidae</taxon>
        <taxon>Agaricales</taxon>
        <taxon>Marasmiineae</taxon>
        <taxon>Marasmiaceae</taxon>
        <taxon>Marasmius</taxon>
    </lineage>
</organism>
<accession>A0ABR3F0W0</accession>
<evidence type="ECO:0008006" key="3">
    <source>
        <dbReference type="Google" id="ProtNLM"/>
    </source>
</evidence>
<comment type="caution">
    <text evidence="1">The sequence shown here is derived from an EMBL/GenBank/DDBJ whole genome shotgun (WGS) entry which is preliminary data.</text>
</comment>
<protein>
    <recommendedName>
        <fullName evidence="3">F-box domain-containing protein</fullName>
    </recommendedName>
</protein>